<evidence type="ECO:0000256" key="1">
    <source>
        <dbReference type="SAM" id="SignalP"/>
    </source>
</evidence>
<dbReference type="Proteomes" id="UP001176478">
    <property type="component" value="Unassembled WGS sequence"/>
</dbReference>
<accession>A0AA42FH80</accession>
<feature type="chain" id="PRO_5041412602" evidence="1">
    <location>
        <begin position="23"/>
        <end position="142"/>
    </location>
</feature>
<reference evidence="3" key="3">
    <citation type="journal article" date="2024" name="Int. J. Antimicrob. Agents">
        <title>Identification of a novel Providencia species showing multi-drug-resistant in three patients with hospital-acquired infection.</title>
        <authorList>
            <person name="Yang W."/>
            <person name="Chen J."/>
            <person name="Yang F."/>
            <person name="Ji P."/>
            <person name="Shen S."/>
            <person name="Yin D."/>
            <person name="Hu F."/>
        </authorList>
    </citation>
    <scope>NUCLEOTIDE SEQUENCE</scope>
    <source>
        <strain evidence="3">CRE-138-0111</strain>
    </source>
</reference>
<evidence type="ECO:0000313" key="5">
    <source>
        <dbReference type="Proteomes" id="UP001176478"/>
    </source>
</evidence>
<dbReference type="AlphaFoldDB" id="A0AA42FH80"/>
<evidence type="ECO:0000313" key="4">
    <source>
        <dbReference type="Proteomes" id="UP001156701"/>
    </source>
</evidence>
<gene>
    <name evidence="2" type="ORF">P7V44_10070</name>
    <name evidence="3" type="ORF">Q5E86_01375</name>
</gene>
<evidence type="ECO:0000313" key="3">
    <source>
        <dbReference type="EMBL" id="MDO7855043.1"/>
    </source>
</evidence>
<reference evidence="2" key="1">
    <citation type="submission" date="2023-03" db="EMBL/GenBank/DDBJ databases">
        <title>a new species belonging to Providencia genus.</title>
        <authorList>
            <person name="Yang W."/>
            <person name="Hu F."/>
            <person name="Shen S."/>
            <person name="Ding L."/>
            <person name="Yin D."/>
        </authorList>
    </citation>
    <scope>NUCLEOTIDE SEQUENCE</scope>
    <source>
        <strain evidence="2">CRE-3FA-0001</strain>
    </source>
</reference>
<dbReference type="EMBL" id="JAUQTG010000001">
    <property type="protein sequence ID" value="MDO7855043.1"/>
    <property type="molecule type" value="Genomic_DNA"/>
</dbReference>
<reference evidence="3" key="2">
    <citation type="submission" date="2023-07" db="EMBL/GenBank/DDBJ databases">
        <authorList>
            <person name="Yang W."/>
            <person name="Chen J."/>
            <person name="Ji P."/>
            <person name="Hu F."/>
        </authorList>
    </citation>
    <scope>NUCLEOTIDE SEQUENCE</scope>
    <source>
        <strain evidence="3">CRE-138-0111</strain>
    </source>
</reference>
<evidence type="ECO:0000313" key="2">
    <source>
        <dbReference type="EMBL" id="MDG4696583.1"/>
    </source>
</evidence>
<name>A0AA42FH80_9GAMM</name>
<feature type="signal peptide" evidence="1">
    <location>
        <begin position="1"/>
        <end position="22"/>
    </location>
</feature>
<dbReference type="RefSeq" id="WP_042843997.1">
    <property type="nucleotide sequence ID" value="NZ_JARRYG010000009.1"/>
</dbReference>
<protein>
    <submittedName>
        <fullName evidence="2">Uncharacterized protein</fullName>
    </submittedName>
</protein>
<comment type="caution">
    <text evidence="2">The sequence shown here is derived from an EMBL/GenBank/DDBJ whole genome shotgun (WGS) entry which is preliminary data.</text>
</comment>
<keyword evidence="5" id="KW-1185">Reference proteome</keyword>
<dbReference type="Proteomes" id="UP001156701">
    <property type="component" value="Unassembled WGS sequence"/>
</dbReference>
<dbReference type="EMBL" id="JARRYG010000009">
    <property type="protein sequence ID" value="MDG4696583.1"/>
    <property type="molecule type" value="Genomic_DNA"/>
</dbReference>
<keyword evidence="1" id="KW-0732">Signal</keyword>
<sequence>MSKRLTFILAAILVGVSTPMMAETSIPNNELNQYCQDTVQTMDEIYENGALTKCYFTGDSILEAYQHYRVGLVDGQQFLTKKLMIKTDMDMPCPSEGCVAIRYRWNGGQNLKIEQEFEGGETHLQFRQNSDGTSLEITKHLD</sequence>
<proteinExistence type="predicted"/>
<organism evidence="2 4">
    <name type="scientific">Providencia huashanensis</name>
    <dbReference type="NCBI Taxonomy" id="3037798"/>
    <lineage>
        <taxon>Bacteria</taxon>
        <taxon>Pseudomonadati</taxon>
        <taxon>Pseudomonadota</taxon>
        <taxon>Gammaproteobacteria</taxon>
        <taxon>Enterobacterales</taxon>
        <taxon>Morganellaceae</taxon>
        <taxon>Providencia</taxon>
    </lineage>
</organism>